<dbReference type="AlphaFoldDB" id="A0A381RG63"/>
<name>A0A381RG63_9ZZZZ</name>
<organism evidence="1">
    <name type="scientific">marine metagenome</name>
    <dbReference type="NCBI Taxonomy" id="408172"/>
    <lineage>
        <taxon>unclassified sequences</taxon>
        <taxon>metagenomes</taxon>
        <taxon>ecological metagenomes</taxon>
    </lineage>
</organism>
<protein>
    <submittedName>
        <fullName evidence="1">Uncharacterized protein</fullName>
    </submittedName>
</protein>
<sequence>MSIRTNNTCLNCENLISNLTCSKHDIQVDIFNVCDSHSFKEVFTKDSNCTNCSSFHMDSCGHPESASQGMLCFDWQPSLS</sequence>
<dbReference type="EMBL" id="UINC01001791">
    <property type="protein sequence ID" value="SUZ88857.1"/>
    <property type="molecule type" value="Genomic_DNA"/>
</dbReference>
<accession>A0A381RG63</accession>
<reference evidence="1" key="1">
    <citation type="submission" date="2018-05" db="EMBL/GenBank/DDBJ databases">
        <authorList>
            <person name="Lanie J.A."/>
            <person name="Ng W.-L."/>
            <person name="Kazmierczak K.M."/>
            <person name="Andrzejewski T.M."/>
            <person name="Davidsen T.M."/>
            <person name="Wayne K.J."/>
            <person name="Tettelin H."/>
            <person name="Glass J.I."/>
            <person name="Rusch D."/>
            <person name="Podicherti R."/>
            <person name="Tsui H.-C.T."/>
            <person name="Winkler M.E."/>
        </authorList>
    </citation>
    <scope>NUCLEOTIDE SEQUENCE</scope>
</reference>
<evidence type="ECO:0000313" key="1">
    <source>
        <dbReference type="EMBL" id="SUZ88857.1"/>
    </source>
</evidence>
<proteinExistence type="predicted"/>
<gene>
    <name evidence="1" type="ORF">METZ01_LOCUS41711</name>
</gene>